<dbReference type="PANTHER" id="PTHR47113">
    <property type="entry name" value="LD09343P"/>
    <property type="match status" value="1"/>
</dbReference>
<evidence type="ECO:0000256" key="1">
    <source>
        <dbReference type="SAM" id="Phobius"/>
    </source>
</evidence>
<keyword evidence="2" id="KW-0436">Ligase</keyword>
<organism evidence="2 3">
    <name type="scientific">Nesidiocoris tenuis</name>
    <dbReference type="NCBI Taxonomy" id="355587"/>
    <lineage>
        <taxon>Eukaryota</taxon>
        <taxon>Metazoa</taxon>
        <taxon>Ecdysozoa</taxon>
        <taxon>Arthropoda</taxon>
        <taxon>Hexapoda</taxon>
        <taxon>Insecta</taxon>
        <taxon>Pterygota</taxon>
        <taxon>Neoptera</taxon>
        <taxon>Paraneoptera</taxon>
        <taxon>Hemiptera</taxon>
        <taxon>Heteroptera</taxon>
        <taxon>Panheteroptera</taxon>
        <taxon>Cimicomorpha</taxon>
        <taxon>Miridae</taxon>
        <taxon>Dicyphina</taxon>
        <taxon>Nesidiocoris</taxon>
    </lineage>
</organism>
<keyword evidence="1" id="KW-0812">Transmembrane</keyword>
<keyword evidence="3" id="KW-1185">Reference proteome</keyword>
<evidence type="ECO:0000313" key="3">
    <source>
        <dbReference type="Proteomes" id="UP001307889"/>
    </source>
</evidence>
<dbReference type="Gene3D" id="3.30.470.20">
    <property type="entry name" value="ATP-grasp fold, B domain"/>
    <property type="match status" value="1"/>
</dbReference>
<dbReference type="Pfam" id="PF03133">
    <property type="entry name" value="TTL"/>
    <property type="match status" value="1"/>
</dbReference>
<evidence type="ECO:0000313" key="2">
    <source>
        <dbReference type="EMBL" id="BES90610.1"/>
    </source>
</evidence>
<gene>
    <name evidence="2" type="ORF">NTJ_03418</name>
</gene>
<dbReference type="InterPro" id="IPR053317">
    <property type="entry name" value="Tubulin_polyglutamylase"/>
</dbReference>
<feature type="transmembrane region" description="Helical" evidence="1">
    <location>
        <begin position="21"/>
        <end position="42"/>
    </location>
</feature>
<protein>
    <submittedName>
        <fullName evidence="2">Tubulin-tyrosine ligase family</fullName>
    </submittedName>
</protein>
<proteinExistence type="predicted"/>
<dbReference type="PROSITE" id="PS51221">
    <property type="entry name" value="TTL"/>
    <property type="match status" value="1"/>
</dbReference>
<dbReference type="InterPro" id="IPR004344">
    <property type="entry name" value="TTL/TTLL_fam"/>
</dbReference>
<dbReference type="SUPFAM" id="SSF56059">
    <property type="entry name" value="Glutathione synthetase ATP-binding domain-like"/>
    <property type="match status" value="1"/>
</dbReference>
<reference evidence="2 3" key="1">
    <citation type="submission" date="2023-09" db="EMBL/GenBank/DDBJ databases">
        <title>Nesidiocoris tenuis whole genome shotgun sequence.</title>
        <authorList>
            <person name="Shibata T."/>
            <person name="Shimoda M."/>
            <person name="Kobayashi T."/>
            <person name="Uehara T."/>
        </authorList>
    </citation>
    <scope>NUCLEOTIDE SEQUENCE [LARGE SCALE GENOMIC DNA]</scope>
    <source>
        <strain evidence="2 3">Japan</strain>
    </source>
</reference>
<keyword evidence="1" id="KW-1133">Transmembrane helix</keyword>
<sequence>MGIFKTVHKTWLNFKMLCRRLTCNQFSYVVIIVIAASFVIFLRNYGGRDCPPSHVTMGYQSEPQTCNATSTPTQVLRYAVYGRQVDSGHLRHVFETLSLYGYQRVETVEDDWHVLWSHDYPFQRIAHVTRNLKPYQKVNHFPGTGFITNKMDLSTTGLKFSPVAFRIPEQKKELINYAANNPSKMFVQKSNDHRGIQIKNLDDIELDRPGSFVQEFVANPLLIDGYKFDIGVYTTVTSFDPLRVYIYNGDALLRYCPEKYYPFDPSNLDKYVIGDDYLPTWEVPALKDYYTTLGYSMKDAFDGYLIDSGRNPKKIWEQIEDAIREVCLSKEPMIMKYLSTYKSKRNFFEMMRFDFVVDDNLNVFVMEVNMSPNLSSAHFLENQVLYEQVLFNLFSLVGLGTFGYLKNDRALVSDKNLMVSPSECAACGTSCTAPECHLCKPCLTPQMKLTLKDAYLEHMNRRDCKRIYPVENVNQTVFTDDDLGPENRLMKMWFKKKCISDPSWC</sequence>
<dbReference type="PANTHER" id="PTHR47113:SF1">
    <property type="entry name" value="LD09343P"/>
    <property type="match status" value="1"/>
</dbReference>
<dbReference type="GO" id="GO:0016874">
    <property type="term" value="F:ligase activity"/>
    <property type="evidence" value="ECO:0007669"/>
    <property type="project" value="UniProtKB-KW"/>
</dbReference>
<name>A0ABN7AEA5_9HEMI</name>
<keyword evidence="1" id="KW-0472">Membrane</keyword>
<dbReference type="Proteomes" id="UP001307889">
    <property type="component" value="Chromosome 2"/>
</dbReference>
<accession>A0ABN7AEA5</accession>
<dbReference type="EMBL" id="AP028910">
    <property type="protein sequence ID" value="BES90610.1"/>
    <property type="molecule type" value="Genomic_DNA"/>
</dbReference>